<comment type="caution">
    <text evidence="2">The sequence shown here is derived from an EMBL/GenBank/DDBJ whole genome shotgun (WGS) entry which is preliminary data.</text>
</comment>
<dbReference type="Gene3D" id="3.40.630.30">
    <property type="match status" value="1"/>
</dbReference>
<dbReference type="InterPro" id="IPR016181">
    <property type="entry name" value="Acyl_CoA_acyltransferase"/>
</dbReference>
<keyword evidence="2" id="KW-0808">Transferase</keyword>
<dbReference type="RefSeq" id="WP_183603866.1">
    <property type="nucleotide sequence ID" value="NZ_JACHXK010000022.1"/>
</dbReference>
<gene>
    <name evidence="2" type="ORF">FHS18_005909</name>
</gene>
<dbReference type="PROSITE" id="PS51186">
    <property type="entry name" value="GNAT"/>
    <property type="match status" value="1"/>
</dbReference>
<name>A0A7W5B512_9BACL</name>
<dbReference type="EMBL" id="JACHXK010000022">
    <property type="protein sequence ID" value="MBB3113796.1"/>
    <property type="molecule type" value="Genomic_DNA"/>
</dbReference>
<reference evidence="2 3" key="1">
    <citation type="submission" date="2020-08" db="EMBL/GenBank/DDBJ databases">
        <title>Genomic Encyclopedia of Type Strains, Phase III (KMG-III): the genomes of soil and plant-associated and newly described type strains.</title>
        <authorList>
            <person name="Whitman W."/>
        </authorList>
    </citation>
    <scope>NUCLEOTIDE SEQUENCE [LARGE SCALE GENOMIC DNA]</scope>
    <source>
        <strain evidence="2 3">CECT 5862</strain>
    </source>
</reference>
<keyword evidence="3" id="KW-1185">Reference proteome</keyword>
<accession>A0A7W5B512</accession>
<dbReference type="SUPFAM" id="SSF55729">
    <property type="entry name" value="Acyl-CoA N-acyltransferases (Nat)"/>
    <property type="match status" value="1"/>
</dbReference>
<dbReference type="AlphaFoldDB" id="A0A7W5B512"/>
<dbReference type="InterPro" id="IPR000182">
    <property type="entry name" value="GNAT_dom"/>
</dbReference>
<dbReference type="Proteomes" id="UP000570361">
    <property type="component" value="Unassembled WGS sequence"/>
</dbReference>
<evidence type="ECO:0000259" key="1">
    <source>
        <dbReference type="PROSITE" id="PS51186"/>
    </source>
</evidence>
<dbReference type="Pfam" id="PF00583">
    <property type="entry name" value="Acetyltransf_1"/>
    <property type="match status" value="1"/>
</dbReference>
<proteinExistence type="predicted"/>
<dbReference type="GO" id="GO:0016747">
    <property type="term" value="F:acyltransferase activity, transferring groups other than amino-acyl groups"/>
    <property type="evidence" value="ECO:0007669"/>
    <property type="project" value="InterPro"/>
</dbReference>
<evidence type="ECO:0000313" key="3">
    <source>
        <dbReference type="Proteomes" id="UP000570361"/>
    </source>
</evidence>
<evidence type="ECO:0000313" key="2">
    <source>
        <dbReference type="EMBL" id="MBB3113796.1"/>
    </source>
</evidence>
<sequence length="163" mass="18287">MSTVSYHIAPLTAAHAESLCSWRYEPPYDFYRWLSWEEIQAQGREFGDPDIRRDQYAAALDEHGQLVGFAQFFPLLGVTRLGLGLRPDLCGQGSGIALVRVVVAEALRRSPSHEIDLEVHSWNRRAIRVYERAGFAITDTYELPAPGGSTFEVHCMTYSPADA</sequence>
<organism evidence="2 3">
    <name type="scientific">Paenibacillus phyllosphaerae</name>
    <dbReference type="NCBI Taxonomy" id="274593"/>
    <lineage>
        <taxon>Bacteria</taxon>
        <taxon>Bacillati</taxon>
        <taxon>Bacillota</taxon>
        <taxon>Bacilli</taxon>
        <taxon>Bacillales</taxon>
        <taxon>Paenibacillaceae</taxon>
        <taxon>Paenibacillus</taxon>
    </lineage>
</organism>
<feature type="domain" description="N-acetyltransferase" evidence="1">
    <location>
        <begin position="6"/>
        <end position="158"/>
    </location>
</feature>
<protein>
    <submittedName>
        <fullName evidence="2">RimJ/RimL family protein N-acetyltransferase</fullName>
    </submittedName>
</protein>